<name>Q07HQ6_RHOP5</name>
<gene>
    <name evidence="2" type="ordered locus">RPE_4608</name>
</gene>
<dbReference type="PANTHER" id="PTHR47372">
    <property type="entry name" value="DAUER UP-REGULATED-RELATED"/>
    <property type="match status" value="1"/>
</dbReference>
<dbReference type="SUPFAM" id="SSF58113">
    <property type="entry name" value="Apolipoprotein A-I"/>
    <property type="match status" value="1"/>
</dbReference>
<organism evidence="2">
    <name type="scientific">Rhodopseudomonas palustris (strain BisA53)</name>
    <dbReference type="NCBI Taxonomy" id="316055"/>
    <lineage>
        <taxon>Bacteria</taxon>
        <taxon>Pseudomonadati</taxon>
        <taxon>Pseudomonadota</taxon>
        <taxon>Alphaproteobacteria</taxon>
        <taxon>Hyphomicrobiales</taxon>
        <taxon>Nitrobacteraceae</taxon>
        <taxon>Rhodopseudomonas</taxon>
    </lineage>
</organism>
<dbReference type="STRING" id="316055.RPE_4608"/>
<dbReference type="Pfam" id="PF12277">
    <property type="entry name" value="DUF3618"/>
    <property type="match status" value="1"/>
</dbReference>
<proteinExistence type="predicted"/>
<evidence type="ECO:0000256" key="1">
    <source>
        <dbReference type="SAM" id="MobiDB-lite"/>
    </source>
</evidence>
<dbReference type="InterPro" id="IPR022062">
    <property type="entry name" value="DUF3618"/>
</dbReference>
<dbReference type="KEGG" id="rpe:RPE_4608"/>
<dbReference type="AlphaFoldDB" id="Q07HQ6"/>
<dbReference type="Gene3D" id="1.20.120.20">
    <property type="entry name" value="Apolipoprotein"/>
    <property type="match status" value="1"/>
</dbReference>
<dbReference type="EMBL" id="CP000463">
    <property type="protein sequence ID" value="ABJ08528.1"/>
    <property type="molecule type" value="Genomic_DNA"/>
</dbReference>
<protein>
    <submittedName>
        <fullName evidence="2">Late embryogenesis abundant protein</fullName>
    </submittedName>
</protein>
<accession>Q07HQ6</accession>
<sequence length="412" mass="42635">MAQADPRSLEEIRRDAERARAGLTATVDQLKTTVNETASDIRHRISPDVIKAEVSGYIKSRGEAMLDSITEAVRANPLQALAIGASVAVPALRVIRAIPAPVLMVGAGLYLAGTPKGKAVARQVNDAARDFAGEASRRARELGSEVSEAASSARDYAADRYQAVSGAVASGAADLKDKAADLQARAGEKAGEIGGSISSGLEGLRQQANVAGDQLSGEAQELAVRGGAASAEFRDSAQQAVSAFRDSAADTAARWRDSVATTAEAGLETAAQLRDRARDRASELGQRAAEIGDRTGKTIVQTVSEHPFLVAGLGLIVGGLIASALPRTRVEDRLVGSSARNLKDRARDMASSGLEGVKEAATGAYQEVARSAEEAGLSPDDLSGAAKDVGQRARRVAEAASSALDAPSHNKH</sequence>
<feature type="region of interest" description="Disordered" evidence="1">
    <location>
        <begin position="371"/>
        <end position="412"/>
    </location>
</feature>
<dbReference type="OrthoDB" id="8135650at2"/>
<dbReference type="eggNOG" id="ENOG502ZAN6">
    <property type="taxonomic scope" value="Bacteria"/>
</dbReference>
<evidence type="ECO:0000313" key="2">
    <source>
        <dbReference type="EMBL" id="ABJ08528.1"/>
    </source>
</evidence>
<reference evidence="2" key="1">
    <citation type="submission" date="2006-09" db="EMBL/GenBank/DDBJ databases">
        <title>Complete sequence of Rhodopseudomonas palustris BisA53.</title>
        <authorList>
            <consortium name="US DOE Joint Genome Institute"/>
            <person name="Copeland A."/>
            <person name="Lucas S."/>
            <person name="Lapidus A."/>
            <person name="Barry K."/>
            <person name="Detter J.C."/>
            <person name="Glavina del Rio T."/>
            <person name="Hammon N."/>
            <person name="Israni S."/>
            <person name="Dalin E."/>
            <person name="Tice H."/>
            <person name="Pitluck S."/>
            <person name="Chain P."/>
            <person name="Malfatti S."/>
            <person name="Shin M."/>
            <person name="Vergez L."/>
            <person name="Schmutz J."/>
            <person name="Larimer F."/>
            <person name="Land M."/>
            <person name="Hauser L."/>
            <person name="Pelletier D.A."/>
            <person name="Kyrpides N."/>
            <person name="Kim E."/>
            <person name="Harwood C.S."/>
            <person name="Oda Y."/>
            <person name="Richardson P."/>
        </authorList>
    </citation>
    <scope>NUCLEOTIDE SEQUENCE [LARGE SCALE GENOMIC DNA]</scope>
    <source>
        <strain evidence="2">BisA53</strain>
    </source>
</reference>
<dbReference type="PANTHER" id="PTHR47372:SF11">
    <property type="entry name" value="RE19971P"/>
    <property type="match status" value="1"/>
</dbReference>
<dbReference type="HOGENOM" id="CLU_679485_0_0_5"/>